<dbReference type="AlphaFoldDB" id="A0A655XPC3"/>
<gene>
    <name evidence="1" type="ORF">ERS013200_01177</name>
</gene>
<proteinExistence type="predicted"/>
<evidence type="ECO:0000313" key="1">
    <source>
        <dbReference type="EMBL" id="CSC33265.1"/>
    </source>
</evidence>
<accession>A0A655XPC3</accession>
<name>A0A655XPC3_VIBCL</name>
<evidence type="ECO:0000313" key="2">
    <source>
        <dbReference type="Proteomes" id="UP000041770"/>
    </source>
</evidence>
<dbReference type="Proteomes" id="UP000041770">
    <property type="component" value="Unassembled WGS sequence"/>
</dbReference>
<protein>
    <submittedName>
        <fullName evidence="1">Uncharacterized protein</fullName>
    </submittedName>
</protein>
<dbReference type="EMBL" id="CWQY01000005">
    <property type="protein sequence ID" value="CSC33265.1"/>
    <property type="molecule type" value="Genomic_DNA"/>
</dbReference>
<reference evidence="1 2" key="1">
    <citation type="submission" date="2015-07" db="EMBL/GenBank/DDBJ databases">
        <authorList>
            <consortium name="Pathogen Informatics"/>
        </authorList>
    </citation>
    <scope>NUCLEOTIDE SEQUENCE [LARGE SCALE GENOMIC DNA]</scope>
    <source>
        <strain evidence="1 2">A316</strain>
    </source>
</reference>
<organism evidence="1 2">
    <name type="scientific">Vibrio cholerae</name>
    <dbReference type="NCBI Taxonomy" id="666"/>
    <lineage>
        <taxon>Bacteria</taxon>
        <taxon>Pseudomonadati</taxon>
        <taxon>Pseudomonadota</taxon>
        <taxon>Gammaproteobacteria</taxon>
        <taxon>Vibrionales</taxon>
        <taxon>Vibrionaceae</taxon>
        <taxon>Vibrio</taxon>
    </lineage>
</organism>
<sequence length="103" mass="11891">MPTFDNLIQAKTDGFTTFNRAIKHRTIKQLTMVMHFHAAFWPRMFSPRSRLQHFVLQTTIGSDDVFALSILSQKLLPSRKIGICRLMISPSTVNHETCEQENN</sequence>